<dbReference type="GO" id="GO:1902936">
    <property type="term" value="F:phosphatidylinositol bisphosphate binding"/>
    <property type="evidence" value="ECO:0007669"/>
    <property type="project" value="TreeGrafter"/>
</dbReference>
<comment type="caution">
    <text evidence="2">The sequence shown here is derived from an EMBL/GenBank/DDBJ whole genome shotgun (WGS) entry which is preliminary data.</text>
</comment>
<dbReference type="InterPro" id="IPR011074">
    <property type="entry name" value="CRAL/TRIO_N_dom"/>
</dbReference>
<dbReference type="PROSITE" id="PS50191">
    <property type="entry name" value="CRAL_TRIO"/>
    <property type="match status" value="1"/>
</dbReference>
<evidence type="ECO:0000313" key="2">
    <source>
        <dbReference type="EMBL" id="GBM94101.1"/>
    </source>
</evidence>
<reference evidence="2 3" key="1">
    <citation type="journal article" date="2019" name="Sci. Rep.">
        <title>Orb-weaving spider Araneus ventricosus genome elucidates the spidroin gene catalogue.</title>
        <authorList>
            <person name="Kono N."/>
            <person name="Nakamura H."/>
            <person name="Ohtoshi R."/>
            <person name="Moran D.A.P."/>
            <person name="Shinohara A."/>
            <person name="Yoshida Y."/>
            <person name="Fujiwara M."/>
            <person name="Mori M."/>
            <person name="Tomita M."/>
            <person name="Arakawa K."/>
        </authorList>
    </citation>
    <scope>NUCLEOTIDE SEQUENCE [LARGE SCALE GENOMIC DNA]</scope>
</reference>
<dbReference type="InterPro" id="IPR001251">
    <property type="entry name" value="CRAL-TRIO_dom"/>
</dbReference>
<evidence type="ECO:0000313" key="3">
    <source>
        <dbReference type="Proteomes" id="UP000499080"/>
    </source>
</evidence>
<dbReference type="Gene3D" id="1.10.8.20">
    <property type="entry name" value="N-terminal domain of phosphatidylinositol transfer protein sec14p"/>
    <property type="match status" value="1"/>
</dbReference>
<dbReference type="Proteomes" id="UP000499080">
    <property type="component" value="Unassembled WGS sequence"/>
</dbReference>
<dbReference type="SMART" id="SM00516">
    <property type="entry name" value="SEC14"/>
    <property type="match status" value="1"/>
</dbReference>
<dbReference type="Gene3D" id="3.40.525.10">
    <property type="entry name" value="CRAL-TRIO lipid binding domain"/>
    <property type="match status" value="1"/>
</dbReference>
<dbReference type="PANTHER" id="PTHR10174:SF130">
    <property type="entry name" value="ALPHA-TOCOPHEROL TRANSFER PROTEIN-LIKE"/>
    <property type="match status" value="1"/>
</dbReference>
<dbReference type="OrthoDB" id="75724at2759"/>
<sequence length="293" mass="34258">MTSKYDEMMKAKNYLPYNIDYMPPKIRQKARDELKETDEIVALSLEKMRELIRAEKKFKCSTDDEFLIQFLRARKFDVKKAFALFQSMYEVKKAYGDMYDNPDLDVIKKIVAAGPGYCFPYRDPDGCVVLVLQLSKWDPEETSISVGLTALTALFFRIIENPVTQICGVRVLVDVKGFTLRQLRCVTPRYIHLLSRALRNCFPIRFKGIHFFNESTIFQYVWSVLKIVLTEKIRKRVHFHGDNQKSLHKSIPKEILHAEYGGDNVNYNGGLWSTEELNKFYPSFLEIMKQGYQ</sequence>
<dbReference type="Pfam" id="PF00650">
    <property type="entry name" value="CRAL_TRIO"/>
    <property type="match status" value="1"/>
</dbReference>
<dbReference type="Gene3D" id="1.20.5.1200">
    <property type="entry name" value="Alpha-tocopherol transfer"/>
    <property type="match status" value="1"/>
</dbReference>
<name>A0A4Y2JUV4_ARAVE</name>
<dbReference type="CDD" id="cd00170">
    <property type="entry name" value="SEC14"/>
    <property type="match status" value="1"/>
</dbReference>
<dbReference type="InterPro" id="IPR036865">
    <property type="entry name" value="CRAL-TRIO_dom_sf"/>
</dbReference>
<dbReference type="Pfam" id="PF03765">
    <property type="entry name" value="CRAL_TRIO_N"/>
    <property type="match status" value="1"/>
</dbReference>
<organism evidence="2 3">
    <name type="scientific">Araneus ventricosus</name>
    <name type="common">Orbweaver spider</name>
    <name type="synonym">Epeira ventricosa</name>
    <dbReference type="NCBI Taxonomy" id="182803"/>
    <lineage>
        <taxon>Eukaryota</taxon>
        <taxon>Metazoa</taxon>
        <taxon>Ecdysozoa</taxon>
        <taxon>Arthropoda</taxon>
        <taxon>Chelicerata</taxon>
        <taxon>Arachnida</taxon>
        <taxon>Araneae</taxon>
        <taxon>Araneomorphae</taxon>
        <taxon>Entelegynae</taxon>
        <taxon>Araneoidea</taxon>
        <taxon>Araneidae</taxon>
        <taxon>Araneus</taxon>
    </lineage>
</organism>
<dbReference type="PANTHER" id="PTHR10174">
    <property type="entry name" value="ALPHA-TOCOPHEROL TRANSFER PROTEIN-RELATED"/>
    <property type="match status" value="1"/>
</dbReference>
<dbReference type="SUPFAM" id="SSF46938">
    <property type="entry name" value="CRAL/TRIO N-terminal domain"/>
    <property type="match status" value="1"/>
</dbReference>
<proteinExistence type="predicted"/>
<dbReference type="GO" id="GO:0016020">
    <property type="term" value="C:membrane"/>
    <property type="evidence" value="ECO:0007669"/>
    <property type="project" value="TreeGrafter"/>
</dbReference>
<dbReference type="EMBL" id="BGPR01003936">
    <property type="protein sequence ID" value="GBM94101.1"/>
    <property type="molecule type" value="Genomic_DNA"/>
</dbReference>
<accession>A0A4Y2JUV4</accession>
<dbReference type="InterPro" id="IPR036273">
    <property type="entry name" value="CRAL/TRIO_N_dom_sf"/>
</dbReference>
<keyword evidence="3" id="KW-1185">Reference proteome</keyword>
<gene>
    <name evidence="2" type="primary">TTPAL_0</name>
    <name evidence="2" type="ORF">AVEN_141427_1</name>
</gene>
<dbReference type="PRINTS" id="PR00180">
    <property type="entry name" value="CRETINALDHBP"/>
</dbReference>
<protein>
    <submittedName>
        <fullName evidence="2">Alpha-tocopherol transfer protein-like</fullName>
    </submittedName>
</protein>
<dbReference type="AlphaFoldDB" id="A0A4Y2JUV4"/>
<dbReference type="SMART" id="SM01100">
    <property type="entry name" value="CRAL_TRIO_N"/>
    <property type="match status" value="1"/>
</dbReference>
<dbReference type="SUPFAM" id="SSF52087">
    <property type="entry name" value="CRAL/TRIO domain"/>
    <property type="match status" value="1"/>
</dbReference>
<evidence type="ECO:0000259" key="1">
    <source>
        <dbReference type="PROSITE" id="PS50191"/>
    </source>
</evidence>
<feature type="domain" description="CRAL-TRIO" evidence="1">
    <location>
        <begin position="106"/>
        <end position="268"/>
    </location>
</feature>